<organism evidence="1 2">
    <name type="scientific">Deefgea tanakiae</name>
    <dbReference type="NCBI Taxonomy" id="2865840"/>
    <lineage>
        <taxon>Bacteria</taxon>
        <taxon>Pseudomonadati</taxon>
        <taxon>Pseudomonadota</taxon>
        <taxon>Betaproteobacteria</taxon>
        <taxon>Neisseriales</taxon>
        <taxon>Chitinibacteraceae</taxon>
        <taxon>Deefgea</taxon>
    </lineage>
</organism>
<reference evidence="1 2" key="1">
    <citation type="submission" date="2021-08" db="EMBL/GenBank/DDBJ databases">
        <title>complete genome sequencing of Deefgea sp. D25.</title>
        <authorList>
            <person name="Bae J.-W."/>
            <person name="Gim D.-H."/>
        </authorList>
    </citation>
    <scope>NUCLEOTIDE SEQUENCE [LARGE SCALE GENOMIC DNA]</scope>
    <source>
        <strain evidence="1 2">D25</strain>
    </source>
</reference>
<dbReference type="Proteomes" id="UP000825679">
    <property type="component" value="Chromosome"/>
</dbReference>
<accession>A0ABX8Z9G6</accession>
<dbReference type="RefSeq" id="WP_221006133.1">
    <property type="nucleotide sequence ID" value="NZ_CP081150.1"/>
</dbReference>
<sequence>MKSLQCILSMVLIIVLSIAQASELVVRMRPKQAASDSSHDYFIGLAQLALNKTEAEFGAARIELTTVQMNQSRALVELAEGNFIDLDWAGTDSSRENDLLPIRIPLEGGLLGFRIPVIRKESLAKFEKINSVQELSQFTAIQGINWPDTAILEAAGLKVEKPTQFAFMYPMLKNKRADYFPRGLNEVYSEVESLKDNSLIAYDKLILVYRLPMYFFTSKSNPQLAQRIEKGLRLAIKDGSFLRYMQNSPIMSKVFPLSKYQNARKIYLNNPTLPAETPLNDAALWLNLN</sequence>
<keyword evidence="2" id="KW-1185">Reference proteome</keyword>
<dbReference type="EMBL" id="CP081150">
    <property type="protein sequence ID" value="QZA77753.1"/>
    <property type="molecule type" value="Genomic_DNA"/>
</dbReference>
<evidence type="ECO:0000313" key="2">
    <source>
        <dbReference type="Proteomes" id="UP000825679"/>
    </source>
</evidence>
<evidence type="ECO:0000313" key="1">
    <source>
        <dbReference type="EMBL" id="QZA77753.1"/>
    </source>
</evidence>
<name>A0ABX8Z9G6_9NEIS</name>
<protein>
    <recommendedName>
        <fullName evidence="3">Solute-binding protein family 3/N-terminal domain-containing protein</fullName>
    </recommendedName>
</protein>
<evidence type="ECO:0008006" key="3">
    <source>
        <dbReference type="Google" id="ProtNLM"/>
    </source>
</evidence>
<proteinExistence type="predicted"/>
<gene>
    <name evidence="1" type="ORF">K4H28_16040</name>
</gene>
<dbReference type="SUPFAM" id="SSF53850">
    <property type="entry name" value="Periplasmic binding protein-like II"/>
    <property type="match status" value="1"/>
</dbReference>